<proteinExistence type="predicted"/>
<accession>A0AC60Q4W7</accession>
<reference evidence="1 2" key="1">
    <citation type="journal article" date="2020" name="Cell">
        <title>Large-Scale Comparative Analyses of Tick Genomes Elucidate Their Genetic Diversity and Vector Capacities.</title>
        <authorList>
            <consortium name="Tick Genome and Microbiome Consortium (TIGMIC)"/>
            <person name="Jia N."/>
            <person name="Wang J."/>
            <person name="Shi W."/>
            <person name="Du L."/>
            <person name="Sun Y."/>
            <person name="Zhan W."/>
            <person name="Jiang J.F."/>
            <person name="Wang Q."/>
            <person name="Zhang B."/>
            <person name="Ji P."/>
            <person name="Bell-Sakyi L."/>
            <person name="Cui X.M."/>
            <person name="Yuan T.T."/>
            <person name="Jiang B.G."/>
            <person name="Yang W.F."/>
            <person name="Lam T.T."/>
            <person name="Chang Q.C."/>
            <person name="Ding S.J."/>
            <person name="Wang X.J."/>
            <person name="Zhu J.G."/>
            <person name="Ruan X.D."/>
            <person name="Zhao L."/>
            <person name="Wei J.T."/>
            <person name="Ye R.Z."/>
            <person name="Que T.C."/>
            <person name="Du C.H."/>
            <person name="Zhou Y.H."/>
            <person name="Cheng J.X."/>
            <person name="Dai P.F."/>
            <person name="Guo W.B."/>
            <person name="Han X.H."/>
            <person name="Huang E.J."/>
            <person name="Li L.F."/>
            <person name="Wei W."/>
            <person name="Gao Y.C."/>
            <person name="Liu J.Z."/>
            <person name="Shao H.Z."/>
            <person name="Wang X."/>
            <person name="Wang C.C."/>
            <person name="Yang T.C."/>
            <person name="Huo Q.B."/>
            <person name="Li W."/>
            <person name="Chen H.Y."/>
            <person name="Chen S.E."/>
            <person name="Zhou L.G."/>
            <person name="Ni X.B."/>
            <person name="Tian J.H."/>
            <person name="Sheng Y."/>
            <person name="Liu T."/>
            <person name="Pan Y.S."/>
            <person name="Xia L.Y."/>
            <person name="Li J."/>
            <person name="Zhao F."/>
            <person name="Cao W.C."/>
        </authorList>
    </citation>
    <scope>NUCLEOTIDE SEQUENCE [LARGE SCALE GENOMIC DNA]</scope>
    <source>
        <strain evidence="1">Iper-2018</strain>
    </source>
</reference>
<sequence>MFEKENAKDNFTTFYKQVYGQFPSSVLRRGSRFRVGIRFNQEVELDNLDVKVNLALGLNPTIRDGTLVKLQLPTLVDDKGTAQVKLSQWSISVTFHQRDMVLVMLRSPATTPVGRWTLSFQVGAALQTMDRKIYVVCNPWLQGSPSFKKDVLLAQNISLPRASALSTEAAEPRAFAPGADITPTLLIRITSTGGKQVKTAKYVAKGKPRTNGNTEAKGEKVNSNDDNGLVYGLWDGIYAGGTNPLAWNSSPPIINQFFEAGGNNVKYGQCMVFGALLTTLLRAVGVPSRMVSNFPQSGVRLFLKLVQVCSRYFVSKGIFPHVLRCAWNFHVWAECWMTRPDLPKGFDGWQVVDGTPQVPSQSGKFEVGPYPVKAILQDNTDLKFDGKYATAAIKAVYKYYRKDPTVPGGWTLLATYKDRAGRLLLTEKLIPPGQEPEPEDVTHNYRARTSSPRTQITEAMELKLECAPAVPVGEAIQVVCRATNNDKLPHDVTVSVRASSVEYNNAVPEEVGCTSQRLKMAPGIVESVELKMYADSYLGKLRPQGMIRIDAVATFKDGFASARVVVVVKMPALNVEVLSRDKPLGALKYKLSLFNPLTVPLTDCKLIVELPGSTQLLTQTAVGNVPPGRAFEKTGVLFVTSTDTKTIVATFMSKQLPVVTGITEF</sequence>
<comment type="caution">
    <text evidence="1">The sequence shown here is derived from an EMBL/GenBank/DDBJ whole genome shotgun (WGS) entry which is preliminary data.</text>
</comment>
<dbReference type="EMBL" id="JABSTQ010009582">
    <property type="protein sequence ID" value="KAG0427898.1"/>
    <property type="molecule type" value="Genomic_DNA"/>
</dbReference>
<dbReference type="Proteomes" id="UP000805193">
    <property type="component" value="Unassembled WGS sequence"/>
</dbReference>
<protein>
    <submittedName>
        <fullName evidence="1">Uncharacterized protein</fullName>
    </submittedName>
</protein>
<evidence type="ECO:0000313" key="1">
    <source>
        <dbReference type="EMBL" id="KAG0427898.1"/>
    </source>
</evidence>
<evidence type="ECO:0000313" key="2">
    <source>
        <dbReference type="Proteomes" id="UP000805193"/>
    </source>
</evidence>
<gene>
    <name evidence="1" type="ORF">HPB47_025073</name>
</gene>
<organism evidence="1 2">
    <name type="scientific">Ixodes persulcatus</name>
    <name type="common">Taiga tick</name>
    <dbReference type="NCBI Taxonomy" id="34615"/>
    <lineage>
        <taxon>Eukaryota</taxon>
        <taxon>Metazoa</taxon>
        <taxon>Ecdysozoa</taxon>
        <taxon>Arthropoda</taxon>
        <taxon>Chelicerata</taxon>
        <taxon>Arachnida</taxon>
        <taxon>Acari</taxon>
        <taxon>Parasitiformes</taxon>
        <taxon>Ixodida</taxon>
        <taxon>Ixodoidea</taxon>
        <taxon>Ixodidae</taxon>
        <taxon>Ixodinae</taxon>
        <taxon>Ixodes</taxon>
    </lineage>
</organism>
<keyword evidence="2" id="KW-1185">Reference proteome</keyword>
<name>A0AC60Q4W7_IXOPE</name>